<sequence length="264" mass="29009">MGDAEAKTARRGVGEFLYGLAREGEGVFGGDGEDTRRGIPLHSLWSFSGSCKGVCACACCLYLYLASLTSMIYHIVQAHMQDGTLQLLSCLKLMKGAKTKTNTTQGNMPRIQWLGTWRKRHRALNSDKSDSPRLHLGLSDVQATLVGGSDYEISDANSNKIRQLTFCLILQLRFAVLVVKVSHESTTTPVSPQVQQQIRMKLGFSYSRYVHQGPGYPRSISTLRISSDFSNHVHGQVTASSGNNAAVKITWRRPHAPLPSICTP</sequence>
<evidence type="ECO:0000313" key="1">
    <source>
        <dbReference type="EMBL" id="UQC75664.1"/>
    </source>
</evidence>
<dbReference type="EMBL" id="CP019471">
    <property type="protein sequence ID" value="UQC75664.1"/>
    <property type="molecule type" value="Genomic_DNA"/>
</dbReference>
<organism evidence="1 2">
    <name type="scientific">Colletotrichum lupini</name>
    <dbReference type="NCBI Taxonomy" id="145971"/>
    <lineage>
        <taxon>Eukaryota</taxon>
        <taxon>Fungi</taxon>
        <taxon>Dikarya</taxon>
        <taxon>Ascomycota</taxon>
        <taxon>Pezizomycotina</taxon>
        <taxon>Sordariomycetes</taxon>
        <taxon>Hypocreomycetidae</taxon>
        <taxon>Glomerellales</taxon>
        <taxon>Glomerellaceae</taxon>
        <taxon>Colletotrichum</taxon>
        <taxon>Colletotrichum acutatum species complex</taxon>
    </lineage>
</organism>
<gene>
    <name evidence="1" type="ORF">CLUP02_02320</name>
</gene>
<dbReference type="AlphaFoldDB" id="A0A9Q8SE15"/>
<protein>
    <submittedName>
        <fullName evidence="1">Uncharacterized protein</fullName>
    </submittedName>
</protein>
<reference evidence="1" key="1">
    <citation type="journal article" date="2021" name="Mol. Plant Microbe Interact.">
        <title>Complete Genome Sequence of the Plant-Pathogenic Fungus Colletotrichum lupini.</title>
        <authorList>
            <person name="Baroncelli R."/>
            <person name="Pensec F."/>
            <person name="Da Lio D."/>
            <person name="Boufleur T."/>
            <person name="Vicente I."/>
            <person name="Sarrocco S."/>
            <person name="Picot A."/>
            <person name="Baraldi E."/>
            <person name="Sukno S."/>
            <person name="Thon M."/>
            <person name="Le Floch G."/>
        </authorList>
    </citation>
    <scope>NUCLEOTIDE SEQUENCE</scope>
    <source>
        <strain evidence="1">IMI 504893</strain>
    </source>
</reference>
<accession>A0A9Q8SE15</accession>
<dbReference type="GeneID" id="73336362"/>
<dbReference type="KEGG" id="clup:CLUP02_02320"/>
<dbReference type="Proteomes" id="UP000830671">
    <property type="component" value="Chromosome 1"/>
</dbReference>
<keyword evidence="2" id="KW-1185">Reference proteome</keyword>
<dbReference type="RefSeq" id="XP_049137309.1">
    <property type="nucleotide sequence ID" value="XM_049281352.1"/>
</dbReference>
<proteinExistence type="predicted"/>
<name>A0A9Q8SE15_9PEZI</name>
<evidence type="ECO:0000313" key="2">
    <source>
        <dbReference type="Proteomes" id="UP000830671"/>
    </source>
</evidence>